<gene>
    <name evidence="2" type="ORF">IMSHALPRED_007805</name>
</gene>
<feature type="compositionally biased region" description="Polar residues" evidence="1">
    <location>
        <begin position="56"/>
        <end position="65"/>
    </location>
</feature>
<proteinExistence type="predicted"/>
<dbReference type="EMBL" id="CAJPDT010000052">
    <property type="protein sequence ID" value="CAF9929065.1"/>
    <property type="molecule type" value="Genomic_DNA"/>
</dbReference>
<keyword evidence="3" id="KW-1185">Reference proteome</keyword>
<feature type="compositionally biased region" description="Low complexity" evidence="1">
    <location>
        <begin position="309"/>
        <end position="325"/>
    </location>
</feature>
<accession>A0A8H3IPY5</accession>
<evidence type="ECO:0000256" key="1">
    <source>
        <dbReference type="SAM" id="MobiDB-lite"/>
    </source>
</evidence>
<feature type="region of interest" description="Disordered" evidence="1">
    <location>
        <begin position="413"/>
        <end position="432"/>
    </location>
</feature>
<comment type="caution">
    <text evidence="2">The sequence shown here is derived from an EMBL/GenBank/DDBJ whole genome shotgun (WGS) entry which is preliminary data.</text>
</comment>
<dbReference type="AlphaFoldDB" id="A0A8H3IPY5"/>
<sequence>MFLTGSWFWRGFQSAIFYYISCAPCTKLNYQRKRRKQLKREKSEKALQEVEEGLQQHPSPFSTNLYWKDEIMLGPGPPQKKANRDGKGKPKDSRGLRTAGVGSSTDTGVSSADTMVGDESGEKIRDSGEGWNKRRYQREDEILWGKEGEEGKRTGLSPVSRSASGNASYYQARNPAVNDLHPPVVSTQPTHPRETQWMLQPPPRAKIMEGKERATSPNRSRSGSGASKDSKASGKRPESLGRQVSERLMESKLKPASSSVAISRVSSARSTSSSTKIAQGQPHDRDPPFSLSQPSLESMNRKPPPPPISISESSLLPPSAARPPLSTIPSASLPQKPKDRPPHLRPLLISTNSVSSLHVLQELVAPATQLNTIKAASAPIPDAAVSVKLPPASHQEDADLRLPELKSWFPDSGWSFPSEPAPEPRQRWSMEI</sequence>
<feature type="compositionally biased region" description="Basic and acidic residues" evidence="1">
    <location>
        <begin position="422"/>
        <end position="432"/>
    </location>
</feature>
<feature type="compositionally biased region" description="Polar residues" evidence="1">
    <location>
        <begin position="157"/>
        <end position="171"/>
    </location>
</feature>
<dbReference type="Proteomes" id="UP000664534">
    <property type="component" value="Unassembled WGS sequence"/>
</dbReference>
<evidence type="ECO:0000313" key="2">
    <source>
        <dbReference type="EMBL" id="CAF9929065.1"/>
    </source>
</evidence>
<feature type="compositionally biased region" description="Low complexity" evidence="1">
    <location>
        <begin position="256"/>
        <end position="278"/>
    </location>
</feature>
<evidence type="ECO:0000313" key="3">
    <source>
        <dbReference type="Proteomes" id="UP000664534"/>
    </source>
</evidence>
<feature type="compositionally biased region" description="Low complexity" evidence="1">
    <location>
        <begin position="98"/>
        <end position="114"/>
    </location>
</feature>
<reference evidence="2" key="1">
    <citation type="submission" date="2021-03" db="EMBL/GenBank/DDBJ databases">
        <authorList>
            <person name="Tagirdzhanova G."/>
        </authorList>
    </citation>
    <scope>NUCLEOTIDE SEQUENCE</scope>
</reference>
<feature type="region of interest" description="Disordered" evidence="1">
    <location>
        <begin position="41"/>
        <end position="346"/>
    </location>
</feature>
<feature type="compositionally biased region" description="Basic and acidic residues" evidence="1">
    <location>
        <begin position="82"/>
        <end position="95"/>
    </location>
</feature>
<dbReference type="OrthoDB" id="506431at2759"/>
<feature type="compositionally biased region" description="Basic and acidic residues" evidence="1">
    <location>
        <begin position="120"/>
        <end position="153"/>
    </location>
</feature>
<feature type="compositionally biased region" description="Basic and acidic residues" evidence="1">
    <location>
        <begin position="228"/>
        <end position="253"/>
    </location>
</feature>
<name>A0A8H3IPY5_9LECA</name>
<organism evidence="2 3">
    <name type="scientific">Imshaugia aleurites</name>
    <dbReference type="NCBI Taxonomy" id="172621"/>
    <lineage>
        <taxon>Eukaryota</taxon>
        <taxon>Fungi</taxon>
        <taxon>Dikarya</taxon>
        <taxon>Ascomycota</taxon>
        <taxon>Pezizomycotina</taxon>
        <taxon>Lecanoromycetes</taxon>
        <taxon>OSLEUM clade</taxon>
        <taxon>Lecanoromycetidae</taxon>
        <taxon>Lecanorales</taxon>
        <taxon>Lecanorineae</taxon>
        <taxon>Parmeliaceae</taxon>
        <taxon>Imshaugia</taxon>
    </lineage>
</organism>
<protein>
    <submittedName>
        <fullName evidence="2">Uncharacterized protein</fullName>
    </submittedName>
</protein>